<dbReference type="InterPro" id="IPR035979">
    <property type="entry name" value="RBD_domain_sf"/>
</dbReference>
<sequence>MSSLNSFNDTQSPSTPLQESSSNPQTVAETESAGSHTQQIPQNQQQQQQQQQIAQPFISPPQFINPLIPIQQLQPLQQQAPQAPPGPQEFVPLPIPNPPSATSATSSTSPPKTLWMGDLDPWSDEESIVNLWSLLGKRVLVKLIKAKRGTPAATLNTGHAGYCFVEFETYEDAKNALSLNGSSVPNTNRVFRLNWASGATLTSEIPQSPEYSLFVGDLSPSTTEAHLLSLFQNHFSSVKTVRVMTDPITGTSRCFGFVRFSDEEERKRALNEMSGVYCAGRPLRVALATPRQQSQLTGNGGNNSNFGPYGQLQPQLFQPSLQTNPGVPTGFYDQHPIPLTSNQDYPFTDPTNTTVFIGGLANGIPEQTLAQIFQPFGPIIHVKIPPGKGCGFIRFENRNDAEAAIAGMQGFYIGGARVRLSWGRQQNQNQHNQRHQFHQIPPSAAVAAAEGGYPGVIPNGYYYAPTNGADVNGITDDYDLQPPPQQQFYDGQSQQQSQPHQQSDL</sequence>
<keyword evidence="7" id="KW-1185">Reference proteome</keyword>
<evidence type="ECO:0000256" key="3">
    <source>
        <dbReference type="PROSITE-ProRule" id="PRU00176"/>
    </source>
</evidence>
<proteinExistence type="predicted"/>
<dbReference type="OrthoDB" id="446113at2759"/>
<feature type="compositionally biased region" description="Pro residues" evidence="4">
    <location>
        <begin position="82"/>
        <end position="99"/>
    </location>
</feature>
<protein>
    <recommendedName>
        <fullName evidence="5">RRM domain-containing protein</fullName>
    </recommendedName>
</protein>
<feature type="compositionally biased region" description="Low complexity" evidence="4">
    <location>
        <begin position="100"/>
        <end position="111"/>
    </location>
</feature>
<evidence type="ECO:0000313" key="6">
    <source>
        <dbReference type="EMBL" id="KAH3673009.1"/>
    </source>
</evidence>
<dbReference type="AlphaFoldDB" id="A0A9P8TBU7"/>
<feature type="region of interest" description="Disordered" evidence="4">
    <location>
        <begin position="473"/>
        <end position="505"/>
    </location>
</feature>
<feature type="compositionally biased region" description="Low complexity" evidence="4">
    <location>
        <begin position="486"/>
        <end position="505"/>
    </location>
</feature>
<dbReference type="EMBL" id="JAEUBF010001066">
    <property type="protein sequence ID" value="KAH3673009.1"/>
    <property type="molecule type" value="Genomic_DNA"/>
</dbReference>
<dbReference type="InterPro" id="IPR000504">
    <property type="entry name" value="RRM_dom"/>
</dbReference>
<keyword evidence="1" id="KW-0677">Repeat</keyword>
<dbReference type="PANTHER" id="PTHR47640:SF10">
    <property type="entry name" value="TRNA SELENOCYSTEINE 1-ASSOCIATED PROTEIN 1-RELATED"/>
    <property type="match status" value="1"/>
</dbReference>
<dbReference type="Gene3D" id="3.30.70.330">
    <property type="match status" value="3"/>
</dbReference>
<feature type="region of interest" description="Disordered" evidence="4">
    <location>
        <begin position="75"/>
        <end position="112"/>
    </location>
</feature>
<evidence type="ECO:0000256" key="4">
    <source>
        <dbReference type="SAM" id="MobiDB-lite"/>
    </source>
</evidence>
<dbReference type="SMART" id="SM00360">
    <property type="entry name" value="RRM"/>
    <property type="match status" value="3"/>
</dbReference>
<feature type="domain" description="RRM" evidence="5">
    <location>
        <begin position="353"/>
        <end position="425"/>
    </location>
</feature>
<evidence type="ECO:0000313" key="7">
    <source>
        <dbReference type="Proteomes" id="UP000769528"/>
    </source>
</evidence>
<name>A0A9P8TBU7_9ASCO</name>
<dbReference type="PANTHER" id="PTHR47640">
    <property type="entry name" value="TRNA SELENOCYSTEINE 1-ASSOCIATED PROTEIN 1-RELATED-RELATED"/>
    <property type="match status" value="1"/>
</dbReference>
<dbReference type="GO" id="GO:0005829">
    <property type="term" value="C:cytosol"/>
    <property type="evidence" value="ECO:0007669"/>
    <property type="project" value="TreeGrafter"/>
</dbReference>
<keyword evidence="2 3" id="KW-0694">RNA-binding</keyword>
<dbReference type="InterPro" id="IPR050825">
    <property type="entry name" value="RBM42_RBP45_47-like"/>
</dbReference>
<dbReference type="InterPro" id="IPR012677">
    <property type="entry name" value="Nucleotide-bd_a/b_plait_sf"/>
</dbReference>
<dbReference type="GO" id="GO:0003729">
    <property type="term" value="F:mRNA binding"/>
    <property type="evidence" value="ECO:0007669"/>
    <property type="project" value="InterPro"/>
</dbReference>
<reference evidence="6" key="1">
    <citation type="journal article" date="2021" name="Open Biol.">
        <title>Shared evolutionary footprints suggest mitochondrial oxidative damage underlies multiple complex I losses in fungi.</title>
        <authorList>
            <person name="Schikora-Tamarit M.A."/>
            <person name="Marcet-Houben M."/>
            <person name="Nosek J."/>
            <person name="Gabaldon T."/>
        </authorList>
    </citation>
    <scope>NUCLEOTIDE SEQUENCE</scope>
    <source>
        <strain evidence="6">CBS6341</strain>
    </source>
</reference>
<accession>A0A9P8TBU7</accession>
<dbReference type="CDD" id="cd12611">
    <property type="entry name" value="RRM1_NGR1_NAM8_like"/>
    <property type="match status" value="1"/>
</dbReference>
<dbReference type="SUPFAM" id="SSF54928">
    <property type="entry name" value="RNA-binding domain, RBD"/>
    <property type="match status" value="2"/>
</dbReference>
<feature type="compositionally biased region" description="Low complexity" evidence="4">
    <location>
        <begin position="38"/>
        <end position="54"/>
    </location>
</feature>
<feature type="domain" description="RRM" evidence="5">
    <location>
        <begin position="112"/>
        <end position="198"/>
    </location>
</feature>
<evidence type="ECO:0000256" key="1">
    <source>
        <dbReference type="ARBA" id="ARBA00022737"/>
    </source>
</evidence>
<gene>
    <name evidence="6" type="ORF">WICMUC_003962</name>
</gene>
<evidence type="ECO:0000256" key="2">
    <source>
        <dbReference type="ARBA" id="ARBA00022884"/>
    </source>
</evidence>
<dbReference type="PROSITE" id="PS50102">
    <property type="entry name" value="RRM"/>
    <property type="match status" value="3"/>
</dbReference>
<evidence type="ECO:0000259" key="5">
    <source>
        <dbReference type="PROSITE" id="PS50102"/>
    </source>
</evidence>
<dbReference type="Pfam" id="PF00076">
    <property type="entry name" value="RRM_1"/>
    <property type="match status" value="3"/>
</dbReference>
<organism evidence="6 7">
    <name type="scientific">Wickerhamomyces mucosus</name>
    <dbReference type="NCBI Taxonomy" id="1378264"/>
    <lineage>
        <taxon>Eukaryota</taxon>
        <taxon>Fungi</taxon>
        <taxon>Dikarya</taxon>
        <taxon>Ascomycota</taxon>
        <taxon>Saccharomycotina</taxon>
        <taxon>Saccharomycetes</taxon>
        <taxon>Phaffomycetales</taxon>
        <taxon>Wickerhamomycetaceae</taxon>
        <taxon>Wickerhamomyces</taxon>
    </lineage>
</organism>
<comment type="caution">
    <text evidence="6">The sequence shown here is derived from an EMBL/GenBank/DDBJ whole genome shotgun (WGS) entry which is preliminary data.</text>
</comment>
<dbReference type="Proteomes" id="UP000769528">
    <property type="component" value="Unassembled WGS sequence"/>
</dbReference>
<feature type="compositionally biased region" description="Polar residues" evidence="4">
    <location>
        <begin position="1"/>
        <end position="37"/>
    </location>
</feature>
<reference evidence="6" key="2">
    <citation type="submission" date="2021-01" db="EMBL/GenBank/DDBJ databases">
        <authorList>
            <person name="Schikora-Tamarit M.A."/>
        </authorList>
    </citation>
    <scope>NUCLEOTIDE SEQUENCE</scope>
    <source>
        <strain evidence="6">CBS6341</strain>
    </source>
</reference>
<feature type="domain" description="RRM" evidence="5">
    <location>
        <begin position="211"/>
        <end position="290"/>
    </location>
</feature>
<feature type="region of interest" description="Disordered" evidence="4">
    <location>
        <begin position="1"/>
        <end position="54"/>
    </location>
</feature>